<evidence type="ECO:0000256" key="6">
    <source>
        <dbReference type="ARBA" id="ARBA00024036"/>
    </source>
</evidence>
<evidence type="ECO:0000256" key="2">
    <source>
        <dbReference type="ARBA" id="ARBA00022741"/>
    </source>
</evidence>
<evidence type="ECO:0000313" key="8">
    <source>
        <dbReference type="Proteomes" id="UP000198406"/>
    </source>
</evidence>
<dbReference type="Gene3D" id="3.40.50.300">
    <property type="entry name" value="P-loop containing nucleotide triphosphate hydrolases"/>
    <property type="match status" value="1"/>
</dbReference>
<dbReference type="GO" id="GO:0005524">
    <property type="term" value="F:ATP binding"/>
    <property type="evidence" value="ECO:0007669"/>
    <property type="project" value="UniProtKB-KW"/>
</dbReference>
<evidence type="ECO:0008006" key="9">
    <source>
        <dbReference type="Google" id="ProtNLM"/>
    </source>
</evidence>
<dbReference type="Pfam" id="PF10609">
    <property type="entry name" value="ParA"/>
    <property type="match status" value="1"/>
</dbReference>
<dbReference type="InterPro" id="IPR044304">
    <property type="entry name" value="NUBPL-like"/>
</dbReference>
<dbReference type="InterPro" id="IPR000808">
    <property type="entry name" value="Mrp-like_CS"/>
</dbReference>
<name>A0A1Z5KI56_FISSO</name>
<evidence type="ECO:0000313" key="7">
    <source>
        <dbReference type="EMBL" id="GAX25994.1"/>
    </source>
</evidence>
<evidence type="ECO:0000256" key="3">
    <source>
        <dbReference type="ARBA" id="ARBA00022840"/>
    </source>
</evidence>
<keyword evidence="4" id="KW-0408">Iron</keyword>
<keyword evidence="1" id="KW-0479">Metal-binding</keyword>
<dbReference type="InterPro" id="IPR027417">
    <property type="entry name" value="P-loop_NTPase"/>
</dbReference>
<dbReference type="EMBL" id="BDSP01000235">
    <property type="protein sequence ID" value="GAX25994.1"/>
    <property type="molecule type" value="Genomic_DNA"/>
</dbReference>
<keyword evidence="8" id="KW-1185">Reference proteome</keyword>
<dbReference type="SUPFAM" id="SSF52540">
    <property type="entry name" value="P-loop containing nucleoside triphosphate hydrolases"/>
    <property type="match status" value="1"/>
</dbReference>
<comment type="caution">
    <text evidence="7">The sequence shown here is derived from an EMBL/GenBank/DDBJ whole genome shotgun (WGS) entry which is preliminary data.</text>
</comment>
<dbReference type="OrthoDB" id="1741334at2759"/>
<dbReference type="PROSITE" id="PS01215">
    <property type="entry name" value="MRP"/>
    <property type="match status" value="1"/>
</dbReference>
<evidence type="ECO:0000256" key="5">
    <source>
        <dbReference type="ARBA" id="ARBA00023014"/>
    </source>
</evidence>
<accession>A0A1Z5KI56</accession>
<dbReference type="GO" id="GO:0046872">
    <property type="term" value="F:metal ion binding"/>
    <property type="evidence" value="ECO:0007669"/>
    <property type="project" value="UniProtKB-KW"/>
</dbReference>
<dbReference type="InterPro" id="IPR019591">
    <property type="entry name" value="Mrp/NBP35_ATP-bd"/>
</dbReference>
<evidence type="ECO:0000256" key="1">
    <source>
        <dbReference type="ARBA" id="ARBA00022723"/>
    </source>
</evidence>
<dbReference type="GO" id="GO:0016226">
    <property type="term" value="P:iron-sulfur cluster assembly"/>
    <property type="evidence" value="ECO:0007669"/>
    <property type="project" value="InterPro"/>
</dbReference>
<keyword evidence="3" id="KW-0067">ATP-binding</keyword>
<dbReference type="AlphaFoldDB" id="A0A1Z5KI56"/>
<protein>
    <recommendedName>
        <fullName evidence="9">ATP-binding protein involved in chromosome partitioning</fullName>
    </recommendedName>
</protein>
<gene>
    <name evidence="7" type="ORF">FisN_4Hh521</name>
</gene>
<dbReference type="InterPro" id="IPR033756">
    <property type="entry name" value="YlxH/NBP35"/>
</dbReference>
<dbReference type="Proteomes" id="UP000198406">
    <property type="component" value="Unassembled WGS sequence"/>
</dbReference>
<keyword evidence="5" id="KW-0411">Iron-sulfur</keyword>
<sequence>MLHPHISDLKSKVKEESEAEITVWLEKEASMNSTMKANVNVEAIATKPTSAMLHLTEGKEELFEMLGPGLQSVAHVVTVYSCKGGVGKSTIAVNLAYELASRGGRVGLLDLDIYGPSLPLLVDPKDPAVRPSPSGPGMVYPINHEGVKLLSLGYVSSQSGVPGSGKESGAAVMRGPLVGKVVTQLLKSTDWGDLDVLLLDLPPGTGDVQLAVLQELQISGAVAVTTPSKLAISDTRKGIEMFTSLGVPTIAVVENMSFFEGDGKRYYPFGNISETCALDGHHTIRLPISQTANSSIDNSVPLCLSREQESNLELEAFGQLADTVTEFLLKFQYGQRDEIVGKVHFGSTNESFDLSTATMELGRDERFVVRFYSESGATQKQISPSDLRARDPKNGKVLRTISSEPINTDVKIYKSNAKVSPSDQPKRVLKQGRYGFRVEWADGATIIYSTAAIATASGGTVVK</sequence>
<dbReference type="PANTHER" id="PTHR42961">
    <property type="entry name" value="IRON-SULFUR PROTEIN NUBPL"/>
    <property type="match status" value="1"/>
</dbReference>
<organism evidence="7 8">
    <name type="scientific">Fistulifera solaris</name>
    <name type="common">Oleaginous diatom</name>
    <dbReference type="NCBI Taxonomy" id="1519565"/>
    <lineage>
        <taxon>Eukaryota</taxon>
        <taxon>Sar</taxon>
        <taxon>Stramenopiles</taxon>
        <taxon>Ochrophyta</taxon>
        <taxon>Bacillariophyta</taxon>
        <taxon>Bacillariophyceae</taxon>
        <taxon>Bacillariophycidae</taxon>
        <taxon>Naviculales</taxon>
        <taxon>Naviculaceae</taxon>
        <taxon>Fistulifera</taxon>
    </lineage>
</organism>
<evidence type="ECO:0000256" key="4">
    <source>
        <dbReference type="ARBA" id="ARBA00023004"/>
    </source>
</evidence>
<comment type="similarity">
    <text evidence="6">Belongs to the Mrp/NBP35 ATP-binding proteins family.</text>
</comment>
<dbReference type="CDD" id="cd02037">
    <property type="entry name" value="Mrp_NBP35"/>
    <property type="match status" value="1"/>
</dbReference>
<keyword evidence="2" id="KW-0547">Nucleotide-binding</keyword>
<proteinExistence type="inferred from homology"/>
<dbReference type="InParanoid" id="A0A1Z5KI56"/>
<reference evidence="7 8" key="1">
    <citation type="journal article" date="2015" name="Plant Cell">
        <title>Oil accumulation by the oleaginous diatom Fistulifera solaris as revealed by the genome and transcriptome.</title>
        <authorList>
            <person name="Tanaka T."/>
            <person name="Maeda Y."/>
            <person name="Veluchamy A."/>
            <person name="Tanaka M."/>
            <person name="Abida H."/>
            <person name="Marechal E."/>
            <person name="Bowler C."/>
            <person name="Muto M."/>
            <person name="Sunaga Y."/>
            <person name="Tanaka M."/>
            <person name="Yoshino T."/>
            <person name="Taniguchi T."/>
            <person name="Fukuda Y."/>
            <person name="Nemoto M."/>
            <person name="Matsumoto M."/>
            <person name="Wong P.S."/>
            <person name="Aburatani S."/>
            <person name="Fujibuchi W."/>
        </authorList>
    </citation>
    <scope>NUCLEOTIDE SEQUENCE [LARGE SCALE GENOMIC DNA]</scope>
    <source>
        <strain evidence="7 8">JPCC DA0580</strain>
    </source>
</reference>
<dbReference type="GO" id="GO:0140663">
    <property type="term" value="F:ATP-dependent FeS chaperone activity"/>
    <property type="evidence" value="ECO:0007669"/>
    <property type="project" value="InterPro"/>
</dbReference>
<dbReference type="PANTHER" id="PTHR42961:SF2">
    <property type="entry name" value="IRON-SULFUR PROTEIN NUBPL"/>
    <property type="match status" value="1"/>
</dbReference>
<dbReference type="GO" id="GO:0051539">
    <property type="term" value="F:4 iron, 4 sulfur cluster binding"/>
    <property type="evidence" value="ECO:0007669"/>
    <property type="project" value="TreeGrafter"/>
</dbReference>
<dbReference type="HAMAP" id="MF_02040">
    <property type="entry name" value="Mrp_NBP35"/>
    <property type="match status" value="1"/>
</dbReference>